<keyword evidence="2" id="KW-1185">Reference proteome</keyword>
<dbReference type="EMBL" id="LRVM01000001">
    <property type="protein sequence ID" value="KXL54412.1"/>
    <property type="molecule type" value="Genomic_DNA"/>
</dbReference>
<proteinExistence type="predicted"/>
<reference evidence="1 2" key="1">
    <citation type="submission" date="2016-01" db="EMBL/GenBank/DDBJ databases">
        <title>Genome sequence of Clostridium neopropionicum X4, DSM-3847.</title>
        <authorList>
            <person name="Poehlein A."/>
            <person name="Beck M.H."/>
            <person name="Bengelsdorf F.R."/>
            <person name="Daniel R."/>
            <person name="Duerre P."/>
        </authorList>
    </citation>
    <scope>NUCLEOTIDE SEQUENCE [LARGE SCALE GENOMIC DNA]</scope>
    <source>
        <strain evidence="1 2">DSM-3847</strain>
    </source>
</reference>
<dbReference type="STRING" id="36847.CLNEO_05180"/>
<dbReference type="AlphaFoldDB" id="A0A136WIP1"/>
<organism evidence="1 2">
    <name type="scientific">Anaerotignum neopropionicum</name>
    <dbReference type="NCBI Taxonomy" id="36847"/>
    <lineage>
        <taxon>Bacteria</taxon>
        <taxon>Bacillati</taxon>
        <taxon>Bacillota</taxon>
        <taxon>Clostridia</taxon>
        <taxon>Lachnospirales</taxon>
        <taxon>Anaerotignaceae</taxon>
        <taxon>Anaerotignum</taxon>
    </lineage>
</organism>
<gene>
    <name evidence="1" type="ORF">CLNEO_05180</name>
</gene>
<sequence>MNLEESIKSITEQKLSDGTIEKIISEQFEKGVNTAVSDLLGHYGAVNKVIKAKVEEIMVPALERYDFSSYLVKLDSVLTEIINSTALVENKKLLENFKELMIEDERIKAIKVSELFGKWCNYVAAEVETSGLEVNCEDGEPSYENVEVTMTVEHEEGRAWSDLKKANIIFECEHDEKMNVLIPIHNWEKYDGNGWDIELKIDPDINNLRYLNSFEILLLKLKRGFCKIVLDEEEMEEEVSPEAEPEADWS</sequence>
<evidence type="ECO:0000313" key="1">
    <source>
        <dbReference type="EMBL" id="KXL54412.1"/>
    </source>
</evidence>
<name>A0A136WIP1_9FIRM</name>
<accession>A0A136WIP1</accession>
<evidence type="ECO:0000313" key="2">
    <source>
        <dbReference type="Proteomes" id="UP000070539"/>
    </source>
</evidence>
<dbReference type="Proteomes" id="UP000070539">
    <property type="component" value="Unassembled WGS sequence"/>
</dbReference>
<protein>
    <submittedName>
        <fullName evidence="1">Uncharacterized protein</fullName>
    </submittedName>
</protein>
<comment type="caution">
    <text evidence="1">The sequence shown here is derived from an EMBL/GenBank/DDBJ whole genome shotgun (WGS) entry which is preliminary data.</text>
</comment>
<dbReference type="PATRIC" id="fig|36847.3.peg.644"/>
<dbReference type="RefSeq" id="WP_066083941.1">
    <property type="nucleotide sequence ID" value="NZ_LRVM01000001.1"/>
</dbReference>
<dbReference type="OrthoDB" id="2596212at2"/>